<protein>
    <recommendedName>
        <fullName evidence="4">RHS repeat-associated protein</fullName>
    </recommendedName>
</protein>
<dbReference type="PANTHER" id="PTHR32305">
    <property type="match status" value="1"/>
</dbReference>
<dbReference type="InterPro" id="IPR050708">
    <property type="entry name" value="T6SS_VgrG/RHS"/>
</dbReference>
<proteinExistence type="predicted"/>
<reference evidence="2" key="1">
    <citation type="submission" date="2023-03" db="EMBL/GenBank/DDBJ databases">
        <title>Actinorhabdospora filicis NBRC 111898.</title>
        <authorList>
            <person name="Ichikawa N."/>
            <person name="Sato H."/>
            <person name="Tonouchi N."/>
        </authorList>
    </citation>
    <scope>NUCLEOTIDE SEQUENCE</scope>
    <source>
        <strain evidence="2">NBRC 111898</strain>
    </source>
</reference>
<evidence type="ECO:0000313" key="3">
    <source>
        <dbReference type="Proteomes" id="UP001165079"/>
    </source>
</evidence>
<dbReference type="Proteomes" id="UP001165079">
    <property type="component" value="Unassembled WGS sequence"/>
</dbReference>
<dbReference type="NCBIfam" id="TIGR01643">
    <property type="entry name" value="YD_repeat_2x"/>
    <property type="match status" value="2"/>
</dbReference>
<evidence type="ECO:0000256" key="1">
    <source>
        <dbReference type="SAM" id="MobiDB-lite"/>
    </source>
</evidence>
<evidence type="ECO:0000313" key="2">
    <source>
        <dbReference type="EMBL" id="GLZ78316.1"/>
    </source>
</evidence>
<dbReference type="InterPro" id="IPR022385">
    <property type="entry name" value="Rhs_assc_core"/>
</dbReference>
<dbReference type="InterPro" id="IPR006530">
    <property type="entry name" value="YD"/>
</dbReference>
<comment type="caution">
    <text evidence="2">The sequence shown here is derived from an EMBL/GenBank/DDBJ whole genome shotgun (WGS) entry which is preliminary data.</text>
</comment>
<organism evidence="2 3">
    <name type="scientific">Actinorhabdospora filicis</name>
    <dbReference type="NCBI Taxonomy" id="1785913"/>
    <lineage>
        <taxon>Bacteria</taxon>
        <taxon>Bacillati</taxon>
        <taxon>Actinomycetota</taxon>
        <taxon>Actinomycetes</taxon>
        <taxon>Micromonosporales</taxon>
        <taxon>Micromonosporaceae</taxon>
        <taxon>Actinorhabdospora</taxon>
    </lineage>
</organism>
<dbReference type="EMBL" id="BSTX01000002">
    <property type="protein sequence ID" value="GLZ78316.1"/>
    <property type="molecule type" value="Genomic_DNA"/>
</dbReference>
<dbReference type="PANTHER" id="PTHR32305:SF17">
    <property type="entry name" value="TRNA NUCLEASE WAPA"/>
    <property type="match status" value="1"/>
</dbReference>
<sequence>MRTRAMTRKALFRSLTGAMALVLTTGLLLGRSSLPEPAVGLAPDPASAPPVEGVDVDPALADHDINQVIAGMQTSMLPHPLWPEGSSVNLALKANTPVAANDTAAVSIAPTGDGNVGSVRLDVLGREETKARGRSDGLLFQLTRTDSGREGTVSARVDYSRFAHAYGADWRDRLSLWTVPDCAGCAPERLRTDNDLATTSATAEIALSGTTTTTVLLAADQKGSSGDFTASKLSPSSTWTQGGNSGSFNWSYPMAVPSPNGVGPTPNLAINYSSASVDGRSEATNNQPGWIGEGFSLEPASIERRYVSCSEDRDGGANNPTKTGDRCWRLDNAMLSMAGHAGELIPAGAGKWRLKNDDGTVVERRTDTDNTDDDNEYWRVTTSDGIQYYFGLNRLPGWTSGKPTTNSVWTVPVAGNNSGEPCHATSFTNSFCDQAWKWNLDYVVDLSGNSMSYWYETASNNYGKESDASKPVSYTRSGELARIDYGTDNRDGTEYDGKVPARVDFTLEDRCLTGCATKDEAHWPDTPWDLSCDSTTSCPDSRTPTFWSSKRLTKVTTSVWDIGLGKHMPVDSWSLTHTFPNPGDGTRAGLWLKSIVHTGHVGADSPTPSIDFDWVQKYNRVDVGDGEPTMNWMRLAAIWTETGGLISMTYTPVDCVSPSAMPTSPGDNSKRCYPVLSQDPYDEGKLNTRWYHKYLVSSVSQYDQLEGLNTVTTSYEYAGSPAWRFAERDALVDDKYRTWSDFRGYETVRTRVGLEGDQSLTETKYFRGMQGDKLPGGGTRNASVTGSVGPAITDDNLYSGIVRETTTYNGVSDKPVTRLVYEPWKSAPTATRTIDGNTTTANFVRYDAVTYAQTALDQGRGWRSAKIEKKYEDIYGSVDYVDDQGDINATGDEKCTWFEYNRNTAINLLNPAKRVYSYATTCSAPVVSGDDGIVSDIRTSFDGLDYDATPTRGLATKSEMIKSFVPTGGGTGISNYVVVAQTKFDVLGRPIESQDVRGKWSKTAYTPATGGPVTSITNTNPLGWTTTTTKNARGDALLTIDANNKKTELAYDGLGRLTKVWTTARTKAQNPNSPMKEFSYTLSKDGKNVVVSKTLDAAAGPGNPHYTSTYALYDGLLRDRQTQTPSPDGGRIITDTLYDNHGRAYAAQGPFRSTGLPSGTLYQTVAGEVDARSITQFDRADRPTAQIAYRKLTELWRTVTRYAGDSTTVIPPVGGVPLTTVTNIDGKPIEQRQHLTPDATGATLSLYYTYNDKDQLTDVTDADGRKWKFGFDLLGRQTTSTDPDSGTITSEYGDGGDLLATVDARGERLAYSYDDLGRKTGLYDDTVSPANRRLEWRFDTLVTGASLKGQAAGWSRFTPDGEYRFDIQQMNAGYQVVNSLYTIPAVEGALAGTYTYTQNYTLSGAPLTTGIPMAGNLDGEGLTIGYDATTGLPKTYTGSGAVLSGSYVTDTVYSPIGQLKSVTASRDGLHVKRANTYDPATGRLTHVGVSRETAPTGVSETEYAYNPAGNITGISESIRGDNQCFAYDSLQRLTEAWTPANGECSTPASAALGGPAPYWKSYEQDLAGNRTKLTDHTATGGTRTTTYTQTDATHPHAVTGASTTTGTGTTLSQSFTYDLAGNTKTRVTPAGTPQTLSWDSEQRLTTITGASGDATQIYGADGARLIRRDAKGATLYLPGQEVRYDKAANNTTCTRYYTYAGSTLGIRTTTGGLVWVFNDHQGTASTTIDNSNQQNVTTRYQDPYGNPRGAPKTSWPGERGFQNGVNDPSGLTHIGAREYDSVLGRFISDDPVNDTSSSQQLHGYAYANNSPILMSDPSGLVVQGESDGSPFANNNPYASDEDERNGTKNPGLAQELRDKRYEQIINGEFDDISDSMDEMLLEMIGPRCLAGGGDEQQALSCLVRALFADYQVKSNLRAVLDRIDESRMAKGDEFGFDKKEEFLAAFWLAAEGKSVVSKNRQVNVVGADDGWAFDAWVDGERTEFKYLTSNSRNRVNADFRDANRQHAVNVVFLVDEVSTTALEKGRAMFVRNRGGRESELQKFRVLGYDPEGDFWEVETQSIYEEMRTK</sequence>
<keyword evidence="3" id="KW-1185">Reference proteome</keyword>
<gene>
    <name evidence="2" type="ORF">Afil01_31230</name>
</gene>
<evidence type="ECO:0008006" key="4">
    <source>
        <dbReference type="Google" id="ProtNLM"/>
    </source>
</evidence>
<dbReference type="Pfam" id="PF05593">
    <property type="entry name" value="RHS_repeat"/>
    <property type="match status" value="1"/>
</dbReference>
<feature type="region of interest" description="Disordered" evidence="1">
    <location>
        <begin position="1817"/>
        <end position="1853"/>
    </location>
</feature>
<accession>A0A9W6SM31</accession>
<dbReference type="Gene3D" id="2.180.10.10">
    <property type="entry name" value="RHS repeat-associated core"/>
    <property type="match status" value="2"/>
</dbReference>
<feature type="region of interest" description="Disordered" evidence="1">
    <location>
        <begin position="1736"/>
        <end position="1771"/>
    </location>
</feature>
<dbReference type="InterPro" id="IPR031325">
    <property type="entry name" value="RHS_repeat"/>
</dbReference>
<name>A0A9W6SM31_9ACTN</name>
<dbReference type="NCBIfam" id="TIGR03696">
    <property type="entry name" value="Rhs_assc_core"/>
    <property type="match status" value="1"/>
</dbReference>